<dbReference type="InterPro" id="IPR002035">
    <property type="entry name" value="VWF_A"/>
</dbReference>
<evidence type="ECO:0000313" key="3">
    <source>
        <dbReference type="Proteomes" id="UP000035017"/>
    </source>
</evidence>
<protein>
    <recommendedName>
        <fullName evidence="1">VWFA domain-containing protein</fullName>
    </recommendedName>
</protein>
<dbReference type="PROSITE" id="PS50234">
    <property type="entry name" value="VWFA"/>
    <property type="match status" value="1"/>
</dbReference>
<dbReference type="EMBL" id="JXQV01000027">
    <property type="protein sequence ID" value="KIP99528.1"/>
    <property type="molecule type" value="Genomic_DNA"/>
</dbReference>
<organism evidence="2 3">
    <name type="scientific">Agrobacterium tumefaciens</name>
    <dbReference type="NCBI Taxonomy" id="358"/>
    <lineage>
        <taxon>Bacteria</taxon>
        <taxon>Pseudomonadati</taxon>
        <taxon>Pseudomonadota</taxon>
        <taxon>Alphaproteobacteria</taxon>
        <taxon>Hyphomicrobiales</taxon>
        <taxon>Rhizobiaceae</taxon>
        <taxon>Rhizobium/Agrobacterium group</taxon>
        <taxon>Agrobacterium</taxon>
        <taxon>Agrobacterium tumefaciens complex</taxon>
    </lineage>
</organism>
<reference evidence="2 3" key="1">
    <citation type="submission" date="2014-12" db="EMBL/GenBank/DDBJ databases">
        <title>16Stimator: statistical estimation of ribosomal gene copy numbers from draft genome assemblies.</title>
        <authorList>
            <person name="Perisin M.A."/>
            <person name="Vetter M."/>
            <person name="Gilbert J.A."/>
            <person name="Bergelson J."/>
        </authorList>
    </citation>
    <scope>NUCLEOTIDE SEQUENCE [LARGE SCALE GENOMIC DNA]</scope>
    <source>
        <strain evidence="2 3">MEJ076</strain>
    </source>
</reference>
<name>A0A0D0JVE3_AGRTU</name>
<dbReference type="Pfam" id="PF13400">
    <property type="entry name" value="Tad"/>
    <property type="match status" value="1"/>
</dbReference>
<evidence type="ECO:0000313" key="2">
    <source>
        <dbReference type="EMBL" id="KIP99528.1"/>
    </source>
</evidence>
<gene>
    <name evidence="2" type="ORF">RU07_18745</name>
</gene>
<dbReference type="AlphaFoldDB" id="A0A0D0JVE3"/>
<sequence length="472" mass="51620">MALPRREFIKNRQGSFAVISAILLPCLIVIAGCALDVARLVAAKSEAQAALDAAVLAAASSGKPEDHQLEKIASEFLNGANVTMSEKLKLERFVRTRGPNIVSASARGRVPTTFMSFANIDEISIVVFAEAKWATEQTIEVALVLDNTWSMNGEKLTALKNAATDLVNTLEENKDARGSLKVGLVPYADYVNVGLYNRFRSWIAVPDEYTTQRFCETVNTETVCERGNTRTCTKLVDGMAEKYDCTPNQCTTKPVRSYERCTGGQGFSWHGCVGSRTSNKLRLNDLSPNVPYPGLLSATKNCLNPIVPLTADLTEVRTRINHMIVQIGSYKPSTYIPAGLIWGVNILSPTRPFSEGAAYDEENKKPLKAIILMTDGANTMRFDQQTGTHLDTSNADELKQTDSDMQSICQYAKSKKIEVYTVSFQVENDSSNAGLLSCATSPRHSFDAKNPKELLKAFSDIAASLTSVTLTK</sequence>
<feature type="domain" description="VWFA" evidence="1">
    <location>
        <begin position="140"/>
        <end position="461"/>
    </location>
</feature>
<dbReference type="Gene3D" id="3.40.50.410">
    <property type="entry name" value="von Willebrand factor, type A domain"/>
    <property type="match status" value="1"/>
</dbReference>
<accession>A0A0D0JVE3</accession>
<dbReference type="InterPro" id="IPR036465">
    <property type="entry name" value="vWFA_dom_sf"/>
</dbReference>
<dbReference type="InterPro" id="IPR028087">
    <property type="entry name" value="Tad_N"/>
</dbReference>
<dbReference type="SUPFAM" id="SSF53300">
    <property type="entry name" value="vWA-like"/>
    <property type="match status" value="1"/>
</dbReference>
<proteinExistence type="predicted"/>
<dbReference type="PROSITE" id="PS51257">
    <property type="entry name" value="PROKAR_LIPOPROTEIN"/>
    <property type="match status" value="1"/>
</dbReference>
<dbReference type="Proteomes" id="UP000035017">
    <property type="component" value="Unassembled WGS sequence"/>
</dbReference>
<comment type="caution">
    <text evidence="2">The sequence shown here is derived from an EMBL/GenBank/DDBJ whole genome shotgun (WGS) entry which is preliminary data.</text>
</comment>
<evidence type="ECO:0000259" key="1">
    <source>
        <dbReference type="PROSITE" id="PS50234"/>
    </source>
</evidence>